<dbReference type="Proteomes" id="UP001642409">
    <property type="component" value="Unassembled WGS sequence"/>
</dbReference>
<evidence type="ECO:0000313" key="3">
    <source>
        <dbReference type="Proteomes" id="UP001642409"/>
    </source>
</evidence>
<protein>
    <submittedName>
        <fullName evidence="2">Hypothetical_protein</fullName>
    </submittedName>
</protein>
<sequence length="117" mass="13307">MVAIFVPSTSLGYQSRGLKIIQCKQLIRQQLKAIPVQILNVVGYLEQQVMLQLLYKILQQNLCGLVVQIFGELLLVNSNLGRLIYRIPNQQEVTILTIYLQQTALISQIVGQQRNVE</sequence>
<dbReference type="AlphaFoldDB" id="A0AA86QSC2"/>
<reference evidence="2 3" key="2">
    <citation type="submission" date="2024-07" db="EMBL/GenBank/DDBJ databases">
        <authorList>
            <person name="Akdeniz Z."/>
        </authorList>
    </citation>
    <scope>NUCLEOTIDE SEQUENCE [LARGE SCALE GENOMIC DNA]</scope>
</reference>
<comment type="caution">
    <text evidence="1">The sequence shown here is derived from an EMBL/GenBank/DDBJ whole genome shotgun (WGS) entry which is preliminary data.</text>
</comment>
<organism evidence="1">
    <name type="scientific">Hexamita inflata</name>
    <dbReference type="NCBI Taxonomy" id="28002"/>
    <lineage>
        <taxon>Eukaryota</taxon>
        <taxon>Metamonada</taxon>
        <taxon>Diplomonadida</taxon>
        <taxon>Hexamitidae</taxon>
        <taxon>Hexamitinae</taxon>
        <taxon>Hexamita</taxon>
    </lineage>
</organism>
<name>A0AA86QSC2_9EUKA</name>
<evidence type="ECO:0000313" key="1">
    <source>
        <dbReference type="EMBL" id="CAI9963143.1"/>
    </source>
</evidence>
<dbReference type="EMBL" id="CAXDID020000660">
    <property type="protein sequence ID" value="CAL6108984.1"/>
    <property type="molecule type" value="Genomic_DNA"/>
</dbReference>
<accession>A0AA86QSC2</accession>
<reference evidence="1" key="1">
    <citation type="submission" date="2023-06" db="EMBL/GenBank/DDBJ databases">
        <authorList>
            <person name="Kurt Z."/>
        </authorList>
    </citation>
    <scope>NUCLEOTIDE SEQUENCE</scope>
</reference>
<dbReference type="EMBL" id="CATOUU010000965">
    <property type="protein sequence ID" value="CAI9963143.1"/>
    <property type="molecule type" value="Genomic_DNA"/>
</dbReference>
<gene>
    <name evidence="1" type="ORF">HINF_LOCUS50788</name>
    <name evidence="2" type="ORF">HINF_LOCUS75228</name>
</gene>
<keyword evidence="3" id="KW-1185">Reference proteome</keyword>
<proteinExistence type="predicted"/>
<evidence type="ECO:0000313" key="2">
    <source>
        <dbReference type="EMBL" id="CAL6108984.1"/>
    </source>
</evidence>